<dbReference type="NCBIfam" id="TIGR03936">
    <property type="entry name" value="sam_1_link_chp"/>
    <property type="match status" value="1"/>
</dbReference>
<dbReference type="SMART" id="SM00729">
    <property type="entry name" value="Elp3"/>
    <property type="match status" value="1"/>
</dbReference>
<dbReference type="Pfam" id="PF04055">
    <property type="entry name" value="Radical_SAM"/>
    <property type="match status" value="1"/>
</dbReference>
<dbReference type="AlphaFoldDB" id="A0A7W8FGF6"/>
<dbReference type="PANTHER" id="PTHR42731">
    <property type="entry name" value="SLL1084 PROTEIN"/>
    <property type="match status" value="1"/>
</dbReference>
<protein>
    <submittedName>
        <fullName evidence="3">Radical SAM family uncharacterized protein/radical SAM-linked protein</fullName>
    </submittedName>
</protein>
<dbReference type="InterPro" id="IPR023404">
    <property type="entry name" value="rSAM_horseshoe"/>
</dbReference>
<organism evidence="3 4">
    <name type="scientific">Desulfovibrio intestinalis</name>
    <dbReference type="NCBI Taxonomy" id="58621"/>
    <lineage>
        <taxon>Bacteria</taxon>
        <taxon>Pseudomonadati</taxon>
        <taxon>Thermodesulfobacteriota</taxon>
        <taxon>Desulfovibrionia</taxon>
        <taxon>Desulfovibrionales</taxon>
        <taxon>Desulfovibrionaceae</taxon>
        <taxon>Desulfovibrio</taxon>
    </lineage>
</organism>
<dbReference type="EMBL" id="JACHGO010000002">
    <property type="protein sequence ID" value="MBB5142772.1"/>
    <property type="molecule type" value="Genomic_DNA"/>
</dbReference>
<dbReference type="GO" id="GO:0051536">
    <property type="term" value="F:iron-sulfur cluster binding"/>
    <property type="evidence" value="ECO:0007669"/>
    <property type="project" value="InterPro"/>
</dbReference>
<dbReference type="InterPro" id="IPR018768">
    <property type="entry name" value="DUF2344"/>
</dbReference>
<feature type="region of interest" description="Disordered" evidence="1">
    <location>
        <begin position="596"/>
        <end position="648"/>
    </location>
</feature>
<dbReference type="InterPro" id="IPR023862">
    <property type="entry name" value="CHP03960_rSAM"/>
</dbReference>
<dbReference type="Gene3D" id="3.80.30.20">
    <property type="entry name" value="tm_1862 like domain"/>
    <property type="match status" value="1"/>
</dbReference>
<comment type="caution">
    <text evidence="3">The sequence shown here is derived from an EMBL/GenBank/DDBJ whole genome shotgun (WGS) entry which is preliminary data.</text>
</comment>
<dbReference type="SFLD" id="SFLDS00029">
    <property type="entry name" value="Radical_SAM"/>
    <property type="match status" value="1"/>
</dbReference>
<dbReference type="GO" id="GO:0003824">
    <property type="term" value="F:catalytic activity"/>
    <property type="evidence" value="ECO:0007669"/>
    <property type="project" value="InterPro"/>
</dbReference>
<dbReference type="SUPFAM" id="SSF102114">
    <property type="entry name" value="Radical SAM enzymes"/>
    <property type="match status" value="1"/>
</dbReference>
<keyword evidence="4" id="KW-1185">Reference proteome</keyword>
<evidence type="ECO:0000313" key="4">
    <source>
        <dbReference type="Proteomes" id="UP000539075"/>
    </source>
</evidence>
<dbReference type="PROSITE" id="PS51918">
    <property type="entry name" value="RADICAL_SAM"/>
    <property type="match status" value="1"/>
</dbReference>
<dbReference type="Proteomes" id="UP000539075">
    <property type="component" value="Unassembled WGS sequence"/>
</dbReference>
<accession>A0A7W8FGF6</accession>
<dbReference type="SFLD" id="SFLDG01082">
    <property type="entry name" value="B12-binding_domain_containing"/>
    <property type="match status" value="1"/>
</dbReference>
<gene>
    <name evidence="3" type="ORF">HNQ38_000851</name>
</gene>
<dbReference type="NCBIfam" id="TIGR03960">
    <property type="entry name" value="rSAM_fuse_unch"/>
    <property type="match status" value="1"/>
</dbReference>
<sequence length="922" mass="102960">MRSLLPLLPKPSRYAGIEDNACRKDPQQVRLRVALAFPDTYDVGMSYLGQKILYNIVNSRPHWWAERVMAPEREAGDILRAHDTPLATLESDTPLAQTHCLSFSITHELCYTNVLYMLDLAGIPLRTADRPQDLTACPLIIAGGGALLSAEPLTPFIDVMVLGDGEESLPDVLELLEKALDAGWTRERMLLEARHIPGVYVPSLFTARPEAPTAPPVPLLDDYTRPARRIVADINNTPYPAKQVVPVGAVHNRLSLEIARGCTRGCRFCHAGMVYRPVRERSLETIHNLLDDCLGDTGFDEISFLSLSTGDFSALKTLCFGAMDRCTREQIGLSLPSLRVGSIDDEIIERMSDLRRTGCTLAPEAGSQRLRDVINKGVTEEDLLLHAQKLLEHGWRQVKLYFMIGLPTETDDDLAAITETCLKVRDAAGRGSPRLQVTAALSPFVPKPFTPFQWVPQISQEEIQRRVYLVRNQFKGQKFLKLRWHEPAMSHLEGILSRADRRMADVVEKAYRKGSIFTSWMEHFELAPWLEALEECGLSAQECTGERQPGSPLPWGHLEAGISEEYLLREWQRALGEKITDDCRYGACRQCGACDTKAGPSRMPHTPSPGCAGTPLQEPAVETRAASDAQTQDAGSEPDATLQATNLPDGHLHRNRLIFSQRDQRAHQPSRDEEGRLVCRPPASRPPKITTELTVKAAQYRIWHSKAGGSAYLSQLELQAVLDRALRRAGLPMAFSQGFHPMPLMSFGRALPVGVESHAEWFALTLHKILPPKEIADLLNPLLPPGMEVIRVEFVDKSHRTEQAFAEAFRLTLPTQDETRQAAQCFTEFAALPELNFTRDTKKGPRTANIRAMLRQWEPIVDEQHNNAIEAVTFVADWSNGYLSPLLFGMAILQPLGTPDTLRPRVRLVKTAQLFADEKLYP</sequence>
<evidence type="ECO:0000259" key="2">
    <source>
        <dbReference type="PROSITE" id="PS51918"/>
    </source>
</evidence>
<dbReference type="Pfam" id="PF10105">
    <property type="entry name" value="DUF2344"/>
    <property type="match status" value="1"/>
</dbReference>
<dbReference type="Pfam" id="PF19864">
    <property type="entry name" value="Radical_SAM_N2"/>
    <property type="match status" value="1"/>
</dbReference>
<dbReference type="InterPro" id="IPR007197">
    <property type="entry name" value="rSAM"/>
</dbReference>
<dbReference type="CDD" id="cd01335">
    <property type="entry name" value="Radical_SAM"/>
    <property type="match status" value="1"/>
</dbReference>
<feature type="compositionally biased region" description="Basic and acidic residues" evidence="1">
    <location>
        <begin position="662"/>
        <end position="677"/>
    </location>
</feature>
<feature type="domain" description="Radical SAM core" evidence="2">
    <location>
        <begin position="248"/>
        <end position="480"/>
    </location>
</feature>
<dbReference type="PANTHER" id="PTHR42731:SF1">
    <property type="entry name" value="RADICAL SAM DOMAIN PROTEIN"/>
    <property type="match status" value="1"/>
</dbReference>
<dbReference type="InterPro" id="IPR045784">
    <property type="entry name" value="Radical_SAM_N2"/>
</dbReference>
<feature type="region of interest" description="Disordered" evidence="1">
    <location>
        <begin position="660"/>
        <end position="686"/>
    </location>
</feature>
<dbReference type="RefSeq" id="WP_183718145.1">
    <property type="nucleotide sequence ID" value="NZ_JACHGO010000002.1"/>
</dbReference>
<dbReference type="InterPro" id="IPR058240">
    <property type="entry name" value="rSAM_sf"/>
</dbReference>
<reference evidence="3 4" key="1">
    <citation type="submission" date="2020-08" db="EMBL/GenBank/DDBJ databases">
        <title>Genomic Encyclopedia of Type Strains, Phase IV (KMG-IV): sequencing the most valuable type-strain genomes for metagenomic binning, comparative biology and taxonomic classification.</title>
        <authorList>
            <person name="Goeker M."/>
        </authorList>
    </citation>
    <scope>NUCLEOTIDE SEQUENCE [LARGE SCALE GENOMIC DNA]</scope>
    <source>
        <strain evidence="3 4">DSM 11275</strain>
    </source>
</reference>
<name>A0A7W8FGF6_9BACT</name>
<evidence type="ECO:0000313" key="3">
    <source>
        <dbReference type="EMBL" id="MBB5142772.1"/>
    </source>
</evidence>
<dbReference type="InterPro" id="IPR006638">
    <property type="entry name" value="Elp3/MiaA/NifB-like_rSAM"/>
</dbReference>
<proteinExistence type="predicted"/>
<evidence type="ECO:0000256" key="1">
    <source>
        <dbReference type="SAM" id="MobiDB-lite"/>
    </source>
</evidence>